<accession>A0A813H2D6</accession>
<proteinExistence type="predicted"/>
<comment type="caution">
    <text evidence="1">The sequence shown here is derived from an EMBL/GenBank/DDBJ whole genome shotgun (WGS) entry which is preliminary data.</text>
</comment>
<sequence length="255" mass="28406">MAPALTPRGVSDHATAARQLAASGLPMSDVMQAAIDPRLVTPRLVAPNLNLDLGRPLTPRPVIRGPVKGVLPHSQDLDELEKETAERAFQEQDLYETGKLELSSVHRMCARLDLHVDQNVVKTWLQGLSEAEGITLDDFKEVYKGILAAQTPAVRKSAAGKSLGLEDLRETEDYMRKAFNRHASSCSTVSTDHLRELLQYLSFPDVHGDGYDRFVSEWLLLSGKEESPELQLTVHDFISCVNLLVDVCQRHREMQ</sequence>
<name>A0A813H2D6_POLGL</name>
<organism evidence="1 2">
    <name type="scientific">Polarella glacialis</name>
    <name type="common">Dinoflagellate</name>
    <dbReference type="NCBI Taxonomy" id="89957"/>
    <lineage>
        <taxon>Eukaryota</taxon>
        <taxon>Sar</taxon>
        <taxon>Alveolata</taxon>
        <taxon>Dinophyceae</taxon>
        <taxon>Suessiales</taxon>
        <taxon>Suessiaceae</taxon>
        <taxon>Polarella</taxon>
    </lineage>
</organism>
<dbReference type="InterPro" id="IPR011992">
    <property type="entry name" value="EF-hand-dom_pair"/>
</dbReference>
<dbReference type="AlphaFoldDB" id="A0A813H2D6"/>
<evidence type="ECO:0000313" key="1">
    <source>
        <dbReference type="EMBL" id="CAE8631855.1"/>
    </source>
</evidence>
<evidence type="ECO:0000313" key="2">
    <source>
        <dbReference type="Proteomes" id="UP000654075"/>
    </source>
</evidence>
<protein>
    <submittedName>
        <fullName evidence="1">Uncharacterized protein</fullName>
    </submittedName>
</protein>
<dbReference type="Proteomes" id="UP000654075">
    <property type="component" value="Unassembled WGS sequence"/>
</dbReference>
<gene>
    <name evidence="1" type="ORF">PGLA1383_LOCUS47855</name>
</gene>
<feature type="non-terminal residue" evidence="1">
    <location>
        <position position="1"/>
    </location>
</feature>
<dbReference type="EMBL" id="CAJNNV010030228">
    <property type="protein sequence ID" value="CAE8631855.1"/>
    <property type="molecule type" value="Genomic_DNA"/>
</dbReference>
<keyword evidence="2" id="KW-1185">Reference proteome</keyword>
<reference evidence="1" key="1">
    <citation type="submission" date="2021-02" db="EMBL/GenBank/DDBJ databases">
        <authorList>
            <person name="Dougan E. K."/>
            <person name="Rhodes N."/>
            <person name="Thang M."/>
            <person name="Chan C."/>
        </authorList>
    </citation>
    <scope>NUCLEOTIDE SEQUENCE</scope>
</reference>
<dbReference type="SUPFAM" id="SSF47473">
    <property type="entry name" value="EF-hand"/>
    <property type="match status" value="1"/>
</dbReference>